<dbReference type="PANTHER" id="PTHR23528">
    <property type="match status" value="1"/>
</dbReference>
<keyword evidence="2 5" id="KW-0812">Transmembrane</keyword>
<organism evidence="7 8">
    <name type="scientific">Bifidobacterium minimum</name>
    <dbReference type="NCBI Taxonomy" id="1693"/>
    <lineage>
        <taxon>Bacteria</taxon>
        <taxon>Bacillati</taxon>
        <taxon>Actinomycetota</taxon>
        <taxon>Actinomycetes</taxon>
        <taxon>Bifidobacteriales</taxon>
        <taxon>Bifidobacteriaceae</taxon>
        <taxon>Bifidobacterium</taxon>
    </lineage>
</organism>
<feature type="transmembrane region" description="Helical" evidence="5">
    <location>
        <begin position="7"/>
        <end position="24"/>
    </location>
</feature>
<evidence type="ECO:0000256" key="2">
    <source>
        <dbReference type="ARBA" id="ARBA00022692"/>
    </source>
</evidence>
<evidence type="ECO:0000256" key="1">
    <source>
        <dbReference type="ARBA" id="ARBA00004651"/>
    </source>
</evidence>
<feature type="transmembrane region" description="Helical" evidence="5">
    <location>
        <begin position="30"/>
        <end position="50"/>
    </location>
</feature>
<evidence type="ECO:0000313" key="7">
    <source>
        <dbReference type="EMBL" id="KFI72314.1"/>
    </source>
</evidence>
<evidence type="ECO:0000259" key="6">
    <source>
        <dbReference type="PROSITE" id="PS50850"/>
    </source>
</evidence>
<dbReference type="InterPro" id="IPR020846">
    <property type="entry name" value="MFS_dom"/>
</dbReference>
<dbReference type="AlphaFoldDB" id="A0A087BMR4"/>
<sequence>MSAVYGIGLSIGGAIGATVGKIFINSQQAGFLLGAVARGVTGILVTLIWPKEASARDILKEHAGVWSVMRSFIPPTRDCRDFCLALVGRLLMMMGYYVTMGMLLYVLESYVRLGKDSAASTLAVISVINMIVAVVASLIAGYISDHFQRRKVMVLICAAVFAVSFVFPFIWAEPWAMIASAAIGGFALGIYNACDGALNIDVLPSKDEAGKDLGFLNLSNTIGQVLGPIVAA</sequence>
<dbReference type="CDD" id="cd06174">
    <property type="entry name" value="MFS"/>
    <property type="match status" value="1"/>
</dbReference>
<dbReference type="Pfam" id="PF07690">
    <property type="entry name" value="MFS_1"/>
    <property type="match status" value="1"/>
</dbReference>
<dbReference type="eggNOG" id="COG2211">
    <property type="taxonomic scope" value="Bacteria"/>
</dbReference>
<keyword evidence="8" id="KW-1185">Reference proteome</keyword>
<dbReference type="GO" id="GO:0022857">
    <property type="term" value="F:transmembrane transporter activity"/>
    <property type="evidence" value="ECO:0007669"/>
    <property type="project" value="InterPro"/>
</dbReference>
<keyword evidence="3 5" id="KW-1133">Transmembrane helix</keyword>
<gene>
    <name evidence="7" type="ORF">BMIN_0206</name>
</gene>
<dbReference type="SUPFAM" id="SSF103473">
    <property type="entry name" value="MFS general substrate transporter"/>
    <property type="match status" value="1"/>
</dbReference>
<evidence type="ECO:0000256" key="3">
    <source>
        <dbReference type="ARBA" id="ARBA00022989"/>
    </source>
</evidence>
<dbReference type="GO" id="GO:0005886">
    <property type="term" value="C:plasma membrane"/>
    <property type="evidence" value="ECO:0007669"/>
    <property type="project" value="UniProtKB-SubCell"/>
</dbReference>
<comment type="caution">
    <text evidence="7">The sequence shown here is derived from an EMBL/GenBank/DDBJ whole genome shotgun (WGS) entry which is preliminary data.</text>
</comment>
<dbReference type="InterPro" id="IPR011701">
    <property type="entry name" value="MFS"/>
</dbReference>
<comment type="subcellular location">
    <subcellularLocation>
        <location evidence="1">Cell membrane</location>
        <topology evidence="1">Multi-pass membrane protein</topology>
    </subcellularLocation>
</comment>
<accession>A0A087BMR4</accession>
<dbReference type="PANTHER" id="PTHR23528:SF1">
    <property type="entry name" value="MAJOR FACILITATOR SUPERFAMILY (MFS) PROFILE DOMAIN-CONTAINING PROTEIN"/>
    <property type="match status" value="1"/>
</dbReference>
<keyword evidence="4 5" id="KW-0472">Membrane</keyword>
<dbReference type="PROSITE" id="PS50850">
    <property type="entry name" value="MFS"/>
    <property type="match status" value="1"/>
</dbReference>
<feature type="domain" description="Major facilitator superfamily (MFS) profile" evidence="6">
    <location>
        <begin position="81"/>
        <end position="232"/>
    </location>
</feature>
<feature type="transmembrane region" description="Helical" evidence="5">
    <location>
        <begin position="177"/>
        <end position="194"/>
    </location>
</feature>
<feature type="transmembrane region" description="Helical" evidence="5">
    <location>
        <begin position="152"/>
        <end position="171"/>
    </location>
</feature>
<dbReference type="STRING" id="1693.BMIN_0206"/>
<feature type="transmembrane region" description="Helical" evidence="5">
    <location>
        <begin position="82"/>
        <end position="107"/>
    </location>
</feature>
<evidence type="ECO:0000256" key="4">
    <source>
        <dbReference type="ARBA" id="ARBA00023136"/>
    </source>
</evidence>
<dbReference type="Gene3D" id="1.20.1250.20">
    <property type="entry name" value="MFS general substrate transporter like domains"/>
    <property type="match status" value="1"/>
</dbReference>
<protein>
    <submittedName>
        <fullName evidence="7">Glycoside-Pentoside-hexuronide</fullName>
    </submittedName>
</protein>
<evidence type="ECO:0000256" key="5">
    <source>
        <dbReference type="SAM" id="Phobius"/>
    </source>
</evidence>
<name>A0A087BMR4_9BIFI</name>
<dbReference type="EMBL" id="JGZD01000009">
    <property type="protein sequence ID" value="KFI72314.1"/>
    <property type="molecule type" value="Genomic_DNA"/>
</dbReference>
<evidence type="ECO:0000313" key="8">
    <source>
        <dbReference type="Proteomes" id="UP000029014"/>
    </source>
</evidence>
<dbReference type="Proteomes" id="UP000029014">
    <property type="component" value="Unassembled WGS sequence"/>
</dbReference>
<proteinExistence type="predicted"/>
<feature type="transmembrane region" description="Helical" evidence="5">
    <location>
        <begin position="119"/>
        <end position="140"/>
    </location>
</feature>
<reference evidence="7 8" key="1">
    <citation type="submission" date="2014-03" db="EMBL/GenBank/DDBJ databases">
        <title>Genomics of Bifidobacteria.</title>
        <authorList>
            <person name="Ventura M."/>
            <person name="Milani C."/>
            <person name="Lugli G.A."/>
        </authorList>
    </citation>
    <scope>NUCLEOTIDE SEQUENCE [LARGE SCALE GENOMIC DNA]</scope>
    <source>
        <strain evidence="7 8">LMG 11592</strain>
    </source>
</reference>
<dbReference type="InterPro" id="IPR036259">
    <property type="entry name" value="MFS_trans_sf"/>
</dbReference>